<name>A0A1S3JUG8_LINAN</name>
<organism evidence="8 9">
    <name type="scientific">Lingula anatina</name>
    <name type="common">Brachiopod</name>
    <name type="synonym">Lingula unguis</name>
    <dbReference type="NCBI Taxonomy" id="7574"/>
    <lineage>
        <taxon>Eukaryota</taxon>
        <taxon>Metazoa</taxon>
        <taxon>Spiralia</taxon>
        <taxon>Lophotrochozoa</taxon>
        <taxon>Brachiopoda</taxon>
        <taxon>Linguliformea</taxon>
        <taxon>Lingulata</taxon>
        <taxon>Lingulida</taxon>
        <taxon>Linguloidea</taxon>
        <taxon>Lingulidae</taxon>
        <taxon>Lingula</taxon>
    </lineage>
</organism>
<keyword evidence="8" id="KW-1185">Reference proteome</keyword>
<feature type="coiled-coil region" evidence="5">
    <location>
        <begin position="357"/>
        <end position="406"/>
    </location>
</feature>
<dbReference type="RefSeq" id="XP_013414015.1">
    <property type="nucleotide sequence ID" value="XM_013558561.1"/>
</dbReference>
<keyword evidence="2" id="KW-0805">Transcription regulation</keyword>
<keyword evidence="4" id="KW-0539">Nucleus</keyword>
<evidence type="ECO:0000256" key="6">
    <source>
        <dbReference type="SAM" id="MobiDB-lite"/>
    </source>
</evidence>
<feature type="compositionally biased region" description="Polar residues" evidence="6">
    <location>
        <begin position="35"/>
        <end position="46"/>
    </location>
</feature>
<reference evidence="9" key="1">
    <citation type="submission" date="2025-08" db="UniProtKB">
        <authorList>
            <consortium name="RefSeq"/>
        </authorList>
    </citation>
    <scope>IDENTIFICATION</scope>
    <source>
        <tissue evidence="9">Gonads</tissue>
    </source>
</reference>
<dbReference type="AlphaFoldDB" id="A0A1S3JUG8"/>
<keyword evidence="3" id="KW-0804">Transcription</keyword>
<proteinExistence type="predicted"/>
<feature type="region of interest" description="Disordered" evidence="6">
    <location>
        <begin position="100"/>
        <end position="119"/>
    </location>
</feature>
<feature type="region of interest" description="Disordered" evidence="6">
    <location>
        <begin position="467"/>
        <end position="486"/>
    </location>
</feature>
<dbReference type="STRING" id="7574.A0A1S3JUG8"/>
<dbReference type="PANTHER" id="PTHR10417">
    <property type="entry name" value="GLUCOCORTICOID MODULATORY ELEMENT-BINDING PROTEIN"/>
    <property type="match status" value="1"/>
</dbReference>
<dbReference type="GeneID" id="106176251"/>
<dbReference type="SUPFAM" id="SSF63763">
    <property type="entry name" value="SAND domain-like"/>
    <property type="match status" value="1"/>
</dbReference>
<feature type="compositionally biased region" description="Low complexity" evidence="6">
    <location>
        <begin position="257"/>
        <end position="267"/>
    </location>
</feature>
<evidence type="ECO:0000313" key="8">
    <source>
        <dbReference type="Proteomes" id="UP000085678"/>
    </source>
</evidence>
<protein>
    <submittedName>
        <fullName evidence="9">Deformed epidermal autoregulatory factor 1 homolog isoform X1</fullName>
    </submittedName>
</protein>
<feature type="domain" description="SAND" evidence="7">
    <location>
        <begin position="126"/>
        <end position="206"/>
    </location>
</feature>
<evidence type="ECO:0000256" key="4">
    <source>
        <dbReference type="ARBA" id="ARBA00023242"/>
    </source>
</evidence>
<sequence length="486" mass="53010">MESNNGQEVSVMGEVDISEELPNGDDSAFDEGDEQTNSSESRNNVHVTAIGHTGPDGTVYVATPMHGLLTAEQLHEAGIKTTHIVIHDEGQNQLTAVPDGLKTPTTPLPPPTPATPHSKAKGFRYQWDDTVTFQVLPVRCKSTNGELHKAKFGSGGRGRCIKYIDNWYTPNEFEALCGRASSKDWKRSIRYGGRPLQCLIEDNVLQPHATSCTCAACCDDESVTGPVRLFVPYKRRRRDIDTTPPGQSAQKRQRLNSSKSSVSSVMSPLAKEGNTVNITGTNSSTPRSIAVVSTNEQGETVHLVPVATDASGNMVVGGVNEATAAVVVSPQTGRSGSSPAGIDVQEQKQWWQLEEMASNMLQQAQQLKMMVDQAKQQSIASREAALQQLRQQLEKEKIEAVNAAKIEAQMHLSRAVIEERTQKDIAVQQALAQARAGIQEKNNEIVTVVSNSDKNVSYHVAWAQSQGSRQMTIVDNNEDESDKERE</sequence>
<evidence type="ECO:0000259" key="7">
    <source>
        <dbReference type="PROSITE" id="PS50864"/>
    </source>
</evidence>
<dbReference type="PROSITE" id="PS50864">
    <property type="entry name" value="SAND"/>
    <property type="match status" value="1"/>
</dbReference>
<dbReference type="GO" id="GO:0046872">
    <property type="term" value="F:metal ion binding"/>
    <property type="evidence" value="ECO:0007669"/>
    <property type="project" value="UniProtKB-KW"/>
</dbReference>
<feature type="region of interest" description="Disordered" evidence="6">
    <location>
        <begin position="234"/>
        <end position="286"/>
    </location>
</feature>
<dbReference type="FunFam" id="3.10.390.10:FF:000004">
    <property type="entry name" value="Deformed epidermal autoregulatory factor 1"/>
    <property type="match status" value="1"/>
</dbReference>
<dbReference type="InterPro" id="IPR000770">
    <property type="entry name" value="SAND_dom"/>
</dbReference>
<evidence type="ECO:0000256" key="3">
    <source>
        <dbReference type="ARBA" id="ARBA00023163"/>
    </source>
</evidence>
<keyword evidence="5" id="KW-0175">Coiled coil</keyword>
<dbReference type="GO" id="GO:0003677">
    <property type="term" value="F:DNA binding"/>
    <property type="evidence" value="ECO:0007669"/>
    <property type="project" value="UniProtKB-KW"/>
</dbReference>
<feature type="compositionally biased region" description="Acidic residues" evidence="6">
    <location>
        <begin position="476"/>
        <end position="486"/>
    </location>
</feature>
<dbReference type="Proteomes" id="UP000085678">
    <property type="component" value="Unplaced"/>
</dbReference>
<dbReference type="Pfam" id="PF01342">
    <property type="entry name" value="SAND"/>
    <property type="match status" value="1"/>
</dbReference>
<evidence type="ECO:0000256" key="5">
    <source>
        <dbReference type="SAM" id="Coils"/>
    </source>
</evidence>
<accession>A0A1S3JUG8</accession>
<dbReference type="Gene3D" id="3.10.390.10">
    <property type="entry name" value="SAND domain-like"/>
    <property type="match status" value="1"/>
</dbReference>
<dbReference type="SMART" id="SM00258">
    <property type="entry name" value="SAND"/>
    <property type="match status" value="1"/>
</dbReference>
<dbReference type="OrthoDB" id="437457at2759"/>
<gene>
    <name evidence="9" type="primary">LOC106176251</name>
</gene>
<dbReference type="InterPro" id="IPR010919">
    <property type="entry name" value="SAND-like_dom_sf"/>
</dbReference>
<feature type="compositionally biased region" description="Polar residues" evidence="6">
    <location>
        <begin position="274"/>
        <end position="286"/>
    </location>
</feature>
<evidence type="ECO:0000313" key="9">
    <source>
        <dbReference type="RefSeq" id="XP_013414015.1"/>
    </source>
</evidence>
<dbReference type="KEGG" id="lak:106176251"/>
<evidence type="ECO:0000256" key="1">
    <source>
        <dbReference type="ARBA" id="ARBA00022553"/>
    </source>
</evidence>
<keyword evidence="1" id="KW-0597">Phosphoprotein</keyword>
<feature type="region of interest" description="Disordered" evidence="6">
    <location>
        <begin position="1"/>
        <end position="54"/>
    </location>
</feature>
<evidence type="ECO:0000256" key="2">
    <source>
        <dbReference type="ARBA" id="ARBA00023015"/>
    </source>
</evidence>
<feature type="compositionally biased region" description="Acidic residues" evidence="6">
    <location>
        <begin position="16"/>
        <end position="34"/>
    </location>
</feature>
<dbReference type="OMA" id="CHRISYC"/>
<dbReference type="InParanoid" id="A0A1S3JUG8"/>